<proteinExistence type="predicted"/>
<evidence type="ECO:0008006" key="3">
    <source>
        <dbReference type="Google" id="ProtNLM"/>
    </source>
</evidence>
<evidence type="ECO:0000313" key="1">
    <source>
        <dbReference type="EMBL" id="UPK66789.1"/>
    </source>
</evidence>
<dbReference type="InterPro" id="IPR038223">
    <property type="entry name" value="DMP12_sf"/>
</dbReference>
<name>A0ABY4HUE5_CHIFI</name>
<gene>
    <name evidence="1" type="ORF">MYF79_17775</name>
</gene>
<dbReference type="Proteomes" id="UP000830198">
    <property type="component" value="Chromosome"/>
</dbReference>
<dbReference type="Gene3D" id="3.40.1760.20">
    <property type="match status" value="1"/>
</dbReference>
<keyword evidence="2" id="KW-1185">Reference proteome</keyword>
<protein>
    <recommendedName>
        <fullName evidence="3">Immunity protein 51</fullName>
    </recommendedName>
</protein>
<evidence type="ECO:0000313" key="2">
    <source>
        <dbReference type="Proteomes" id="UP000830198"/>
    </source>
</evidence>
<organism evidence="1 2">
    <name type="scientific">Chitinophaga filiformis</name>
    <name type="common">Myxococcus filiformis</name>
    <name type="synonym">Flexibacter filiformis</name>
    <dbReference type="NCBI Taxonomy" id="104663"/>
    <lineage>
        <taxon>Bacteria</taxon>
        <taxon>Pseudomonadati</taxon>
        <taxon>Bacteroidota</taxon>
        <taxon>Chitinophagia</taxon>
        <taxon>Chitinophagales</taxon>
        <taxon>Chitinophagaceae</taxon>
        <taxon>Chitinophaga</taxon>
    </lineage>
</organism>
<accession>A0ABY4HUE5</accession>
<dbReference type="EMBL" id="CP095855">
    <property type="protein sequence ID" value="UPK66789.1"/>
    <property type="molecule type" value="Genomic_DNA"/>
</dbReference>
<dbReference type="RefSeq" id="WP_247808995.1">
    <property type="nucleotide sequence ID" value="NZ_CP095855.1"/>
</dbReference>
<sequence length="111" mass="13026">MKIRLIEVPKDKEAEHALDYNEATDDQLIRIYLTSSEFIELCDNGFFDTLNEMTDAMIDDFEDAEIVKKEELEMVLNSEVFNLPVSNDILHRLKHLFQEALERGTGVYFFF</sequence>
<reference evidence="1 2" key="1">
    <citation type="submission" date="2022-04" db="EMBL/GenBank/DDBJ databases">
        <title>The arsenic-methylating capacity of Chitinophaga filiformis YT5 during chitin decomposition.</title>
        <authorList>
            <person name="Chen G."/>
            <person name="Liang Y."/>
        </authorList>
    </citation>
    <scope>NUCLEOTIDE SEQUENCE [LARGE SCALE GENOMIC DNA]</scope>
    <source>
        <strain evidence="1 2">YT5</strain>
    </source>
</reference>